<dbReference type="RefSeq" id="WP_175527646.1">
    <property type="nucleotide sequence ID" value="NZ_FNRJ01000009.1"/>
</dbReference>
<dbReference type="InterPro" id="IPR006143">
    <property type="entry name" value="RND_pump_MFP"/>
</dbReference>
<comment type="similarity">
    <text evidence="1">Belongs to the membrane fusion protein (MFP) (TC 8.A.1) family.</text>
</comment>
<gene>
    <name evidence="3" type="ORF">SAMN02745729_109101</name>
</gene>
<sequence length="357" mass="38491">MKFKPGFGHLALLLTLALLVWLFSGELLSSRDNAPEVVAPVAQPITVAARLSAAQPYRRQVVLQGQVEPWQSVDLRAQINATVDVLPVGRGAQVAKGDLLLQLSEDDRRSRLSQARAQLAYSRSQLEAGQSLRRQGLNAQTDLLRLQSELAAAEQAVRSAELELEHTRPVAPFAGVLDSLDVDLGDYLVAGQVWGRLLDTAVLRVRAQVPQQQVAGLELGQRAEVVLLDQRTFSGVVSHISREADSATRSFTVEIRLENPEGLRIAGASATVRIDIGSVDAHRISTALLTLGEGGQLGVLYLEPDDRVQFAPVQLISTGTEGSWVSGLPEEIRLITLGGGFVSPGQQVKVDQASESR</sequence>
<dbReference type="SUPFAM" id="SSF111369">
    <property type="entry name" value="HlyD-like secretion proteins"/>
    <property type="match status" value="1"/>
</dbReference>
<evidence type="ECO:0000313" key="3">
    <source>
        <dbReference type="EMBL" id="SEA89101.1"/>
    </source>
</evidence>
<dbReference type="Gene3D" id="2.40.30.170">
    <property type="match status" value="1"/>
</dbReference>
<accession>A0A1H4EVT3</accession>
<reference evidence="4" key="1">
    <citation type="submission" date="2016-10" db="EMBL/GenBank/DDBJ databases">
        <authorList>
            <person name="Varghese N."/>
            <person name="Submissions S."/>
        </authorList>
    </citation>
    <scope>NUCLEOTIDE SEQUENCE [LARGE SCALE GENOMIC DNA]</scope>
    <source>
        <strain evidence="4">DSM 11526</strain>
    </source>
</reference>
<dbReference type="PANTHER" id="PTHR30469">
    <property type="entry name" value="MULTIDRUG RESISTANCE PROTEIN MDTA"/>
    <property type="match status" value="1"/>
</dbReference>
<dbReference type="PANTHER" id="PTHR30469:SF29">
    <property type="entry name" value="BLR2860 PROTEIN"/>
    <property type="match status" value="1"/>
</dbReference>
<protein>
    <submittedName>
        <fullName evidence="3">Membrane fusion protein, multidrug efflux system</fullName>
    </submittedName>
</protein>
<dbReference type="Pfam" id="PF25954">
    <property type="entry name" value="Beta-barrel_RND_2"/>
    <property type="match status" value="1"/>
</dbReference>
<dbReference type="EMBL" id="FNRJ01000009">
    <property type="protein sequence ID" value="SEA89101.1"/>
    <property type="molecule type" value="Genomic_DNA"/>
</dbReference>
<organism evidence="3 4">
    <name type="scientific">Marinobacterium iners DSM 11526</name>
    <dbReference type="NCBI Taxonomy" id="1122198"/>
    <lineage>
        <taxon>Bacteria</taxon>
        <taxon>Pseudomonadati</taxon>
        <taxon>Pseudomonadota</taxon>
        <taxon>Gammaproteobacteria</taxon>
        <taxon>Oceanospirillales</taxon>
        <taxon>Oceanospirillaceae</taxon>
        <taxon>Marinobacterium</taxon>
    </lineage>
</organism>
<evidence type="ECO:0000259" key="2">
    <source>
        <dbReference type="Pfam" id="PF25954"/>
    </source>
</evidence>
<dbReference type="NCBIfam" id="TIGR01730">
    <property type="entry name" value="RND_mfp"/>
    <property type="match status" value="1"/>
</dbReference>
<dbReference type="GO" id="GO:0015562">
    <property type="term" value="F:efflux transmembrane transporter activity"/>
    <property type="evidence" value="ECO:0007669"/>
    <property type="project" value="TreeGrafter"/>
</dbReference>
<dbReference type="AlphaFoldDB" id="A0A1H4EVT3"/>
<dbReference type="Gene3D" id="2.40.50.100">
    <property type="match status" value="1"/>
</dbReference>
<keyword evidence="4" id="KW-1185">Reference proteome</keyword>
<proteinExistence type="inferred from homology"/>
<name>A0A1H4EVT3_9GAMM</name>
<dbReference type="InterPro" id="IPR058792">
    <property type="entry name" value="Beta-barrel_RND_2"/>
</dbReference>
<dbReference type="Proteomes" id="UP000242469">
    <property type="component" value="Unassembled WGS sequence"/>
</dbReference>
<dbReference type="STRING" id="1122198.SAMN02745729_109101"/>
<dbReference type="GO" id="GO:1990281">
    <property type="term" value="C:efflux pump complex"/>
    <property type="evidence" value="ECO:0007669"/>
    <property type="project" value="TreeGrafter"/>
</dbReference>
<evidence type="ECO:0000256" key="1">
    <source>
        <dbReference type="ARBA" id="ARBA00009477"/>
    </source>
</evidence>
<feature type="domain" description="CusB-like beta-barrel" evidence="2">
    <location>
        <begin position="205"/>
        <end position="274"/>
    </location>
</feature>
<dbReference type="Gene3D" id="1.10.287.470">
    <property type="entry name" value="Helix hairpin bin"/>
    <property type="match status" value="1"/>
</dbReference>
<evidence type="ECO:0000313" key="4">
    <source>
        <dbReference type="Proteomes" id="UP000242469"/>
    </source>
</evidence>